<keyword evidence="3" id="KW-1185">Reference proteome</keyword>
<name>A0ABW0ESA6_9PSEU</name>
<sequence length="259" mass="28558">MTIVLVHRLWMTPLGWENWTERFEKAGHEVLAPTWPGFDRPIEELRAHPEVMNGLGVEEVTDHYAEIIGALPEAPVIMGHSFGGLITQKLLSRGLGKAGVVVHSAPAKGTLGLPFSALKASFPVLKNPANVNRAVPLSPKEFHYAFANTLSFGESEALREKYAIAAPGRPLWQAATANVSTHNATAVDLAKPDRAPLLFLASEGDNVVPASMNRENHRRYRKSPALTEIKEFPNRPHFVMAAPGWEEVADYALNWSERF</sequence>
<dbReference type="Gene3D" id="3.40.50.1820">
    <property type="entry name" value="alpha/beta hydrolase"/>
    <property type="match status" value="1"/>
</dbReference>
<dbReference type="SUPFAM" id="SSF53474">
    <property type="entry name" value="alpha/beta-Hydrolases"/>
    <property type="match status" value="1"/>
</dbReference>
<dbReference type="EMBL" id="JBHSKF010000015">
    <property type="protein sequence ID" value="MFC5290303.1"/>
    <property type="molecule type" value="Genomic_DNA"/>
</dbReference>
<gene>
    <name evidence="2" type="ORF">ACFPM7_24895</name>
</gene>
<feature type="domain" description="AB hydrolase-1" evidence="1">
    <location>
        <begin position="3"/>
        <end position="243"/>
    </location>
</feature>
<dbReference type="Proteomes" id="UP001596157">
    <property type="component" value="Unassembled WGS sequence"/>
</dbReference>
<evidence type="ECO:0000313" key="3">
    <source>
        <dbReference type="Proteomes" id="UP001596157"/>
    </source>
</evidence>
<dbReference type="RefSeq" id="WP_378250187.1">
    <property type="nucleotide sequence ID" value="NZ_JBHSKF010000015.1"/>
</dbReference>
<evidence type="ECO:0000259" key="1">
    <source>
        <dbReference type="Pfam" id="PF12697"/>
    </source>
</evidence>
<accession>A0ABW0ESA6</accession>
<dbReference type="InterPro" id="IPR000073">
    <property type="entry name" value="AB_hydrolase_1"/>
</dbReference>
<protein>
    <submittedName>
        <fullName evidence="2">Alpha/beta hydrolase</fullName>
    </submittedName>
</protein>
<organism evidence="2 3">
    <name type="scientific">Actinokineospora guangxiensis</name>
    <dbReference type="NCBI Taxonomy" id="1490288"/>
    <lineage>
        <taxon>Bacteria</taxon>
        <taxon>Bacillati</taxon>
        <taxon>Actinomycetota</taxon>
        <taxon>Actinomycetes</taxon>
        <taxon>Pseudonocardiales</taxon>
        <taxon>Pseudonocardiaceae</taxon>
        <taxon>Actinokineospora</taxon>
    </lineage>
</organism>
<dbReference type="Pfam" id="PF12697">
    <property type="entry name" value="Abhydrolase_6"/>
    <property type="match status" value="1"/>
</dbReference>
<dbReference type="InterPro" id="IPR029058">
    <property type="entry name" value="AB_hydrolase_fold"/>
</dbReference>
<reference evidence="3" key="1">
    <citation type="journal article" date="2019" name="Int. J. Syst. Evol. Microbiol.">
        <title>The Global Catalogue of Microorganisms (GCM) 10K type strain sequencing project: providing services to taxonomists for standard genome sequencing and annotation.</title>
        <authorList>
            <consortium name="The Broad Institute Genomics Platform"/>
            <consortium name="The Broad Institute Genome Sequencing Center for Infectious Disease"/>
            <person name="Wu L."/>
            <person name="Ma J."/>
        </authorList>
    </citation>
    <scope>NUCLEOTIDE SEQUENCE [LARGE SCALE GENOMIC DNA]</scope>
    <source>
        <strain evidence="3">CCUG 59778</strain>
    </source>
</reference>
<evidence type="ECO:0000313" key="2">
    <source>
        <dbReference type="EMBL" id="MFC5290303.1"/>
    </source>
</evidence>
<keyword evidence="2" id="KW-0378">Hydrolase</keyword>
<proteinExistence type="predicted"/>
<dbReference type="GO" id="GO:0016787">
    <property type="term" value="F:hydrolase activity"/>
    <property type="evidence" value="ECO:0007669"/>
    <property type="project" value="UniProtKB-KW"/>
</dbReference>
<comment type="caution">
    <text evidence="2">The sequence shown here is derived from an EMBL/GenBank/DDBJ whole genome shotgun (WGS) entry which is preliminary data.</text>
</comment>